<gene>
    <name evidence="2" type="ORF">PPG34_00915</name>
</gene>
<keyword evidence="3" id="KW-1185">Reference proteome</keyword>
<reference evidence="2 3" key="1">
    <citation type="journal article" date="2023" name="ISME J.">
        <title>Cultivation and genomic characterization of novel and ubiquitous marine nitrite-oxidizing bacteria from the Nitrospirales.</title>
        <authorList>
            <person name="Mueller A.J."/>
            <person name="Daebeler A."/>
            <person name="Herbold C.W."/>
            <person name="Kirkegaard R.H."/>
            <person name="Daims H."/>
        </authorList>
    </citation>
    <scope>NUCLEOTIDE SEQUENCE [LARGE SCALE GENOMIC DNA]</scope>
    <source>
        <strain evidence="2 3">EB</strain>
    </source>
</reference>
<keyword evidence="1" id="KW-1133">Transmembrane helix</keyword>
<dbReference type="RefSeq" id="WP_313831247.1">
    <property type="nucleotide sequence ID" value="NZ_JAQOUE010000001.1"/>
</dbReference>
<evidence type="ECO:0000313" key="3">
    <source>
        <dbReference type="Proteomes" id="UP001250932"/>
    </source>
</evidence>
<organism evidence="2 3">
    <name type="scientific">Candidatus Nitronereus thalassa</name>
    <dbReference type="NCBI Taxonomy" id="3020898"/>
    <lineage>
        <taxon>Bacteria</taxon>
        <taxon>Pseudomonadati</taxon>
        <taxon>Nitrospirota</taxon>
        <taxon>Nitrospiria</taxon>
        <taxon>Nitrospirales</taxon>
        <taxon>Nitrospiraceae</taxon>
        <taxon>Candidatus Nitronereus</taxon>
    </lineage>
</organism>
<keyword evidence="1" id="KW-0472">Membrane</keyword>
<evidence type="ECO:0000256" key="1">
    <source>
        <dbReference type="SAM" id="Phobius"/>
    </source>
</evidence>
<protein>
    <recommendedName>
        <fullName evidence="4">Peptidase MA-like domain-containing protein</fullName>
    </recommendedName>
</protein>
<proteinExistence type="predicted"/>
<dbReference type="EMBL" id="JAQOUE010000001">
    <property type="protein sequence ID" value="MDT7040888.1"/>
    <property type="molecule type" value="Genomic_DNA"/>
</dbReference>
<feature type="transmembrane region" description="Helical" evidence="1">
    <location>
        <begin position="259"/>
        <end position="281"/>
    </location>
</feature>
<evidence type="ECO:0008006" key="4">
    <source>
        <dbReference type="Google" id="ProtNLM"/>
    </source>
</evidence>
<evidence type="ECO:0000313" key="2">
    <source>
        <dbReference type="EMBL" id="MDT7040888.1"/>
    </source>
</evidence>
<comment type="caution">
    <text evidence="2">The sequence shown here is derived from an EMBL/GenBank/DDBJ whole genome shotgun (WGS) entry which is preliminary data.</text>
</comment>
<sequence>MGNLSKNLLGIAAMMTLFLMGHGWFMPSSVLAVTPPSLAFEFPTTLQPIAQRLQQVDPKHLLAIMDLAGLEQPGPPIHVILAPNESDLAKRVPEWVVGYAVGHTSLVVLLPDRVPNYPYDSLEGVLLHEIGHILTHRAAGGHALPRWFDEGLAMIADRTWNIEDRARLVWAMVSGHQMSLEDLTQAFVVDSSSARRAYIIAHALTLDLIERTSPDFPKRLLAKVRFGIPFQEAFAQTSLMTLDQAEAKFWNQQTLWNRWIPVATSSGMIWLMITALVFYAARKQRKRAAAIKKRWEDEDLDF</sequence>
<accession>A0ABU3K3B7</accession>
<dbReference type="Proteomes" id="UP001250932">
    <property type="component" value="Unassembled WGS sequence"/>
</dbReference>
<keyword evidence="1" id="KW-0812">Transmembrane</keyword>
<name>A0ABU3K3B7_9BACT</name>